<organism evidence="13 14">
    <name type="scientific">Croceicoccus naphthovorans</name>
    <dbReference type="NCBI Taxonomy" id="1348774"/>
    <lineage>
        <taxon>Bacteria</taxon>
        <taxon>Pseudomonadati</taxon>
        <taxon>Pseudomonadota</taxon>
        <taxon>Alphaproteobacteria</taxon>
        <taxon>Sphingomonadales</taxon>
        <taxon>Erythrobacteraceae</taxon>
        <taxon>Croceicoccus</taxon>
    </lineage>
</organism>
<evidence type="ECO:0000256" key="7">
    <source>
        <dbReference type="ARBA" id="ARBA00023237"/>
    </source>
</evidence>
<dbReference type="InterPro" id="IPR039426">
    <property type="entry name" value="TonB-dep_rcpt-like"/>
</dbReference>
<evidence type="ECO:0000256" key="4">
    <source>
        <dbReference type="ARBA" id="ARBA00022692"/>
    </source>
</evidence>
<keyword evidence="14" id="KW-1185">Reference proteome</keyword>
<protein>
    <submittedName>
        <fullName evidence="13">Membrane protein</fullName>
    </submittedName>
</protein>
<comment type="subcellular location">
    <subcellularLocation>
        <location evidence="1 8">Cell outer membrane</location>
        <topology evidence="1 8">Multi-pass membrane protein</topology>
    </subcellularLocation>
</comment>
<keyword evidence="7 8" id="KW-0998">Cell outer membrane</keyword>
<dbReference type="GO" id="GO:0009279">
    <property type="term" value="C:cell outer membrane"/>
    <property type="evidence" value="ECO:0007669"/>
    <property type="project" value="UniProtKB-SubCell"/>
</dbReference>
<feature type="chain" id="PRO_5002562615" evidence="10">
    <location>
        <begin position="20"/>
        <end position="744"/>
    </location>
</feature>
<dbReference type="AlphaFoldDB" id="A0A0G3XK18"/>
<comment type="similarity">
    <text evidence="8 9">Belongs to the TonB-dependent receptor family.</text>
</comment>
<dbReference type="STRING" id="1348774.AB433_14735"/>
<evidence type="ECO:0000256" key="10">
    <source>
        <dbReference type="SAM" id="SignalP"/>
    </source>
</evidence>
<evidence type="ECO:0000256" key="5">
    <source>
        <dbReference type="ARBA" id="ARBA00023077"/>
    </source>
</evidence>
<evidence type="ECO:0000259" key="11">
    <source>
        <dbReference type="Pfam" id="PF00593"/>
    </source>
</evidence>
<dbReference type="InterPro" id="IPR000531">
    <property type="entry name" value="Beta-barrel_TonB"/>
</dbReference>
<sequence length="744" mass="80156">MYRATVSLLALALSSPAVAQSVDAKSGSGAQGGMPPQSESIIVTGGRVDEGDVAGSADIVGPEDLREFEYGDVNRVLRQVPGVNLQEEDGFGLFPNIGLRGTPVERSSNITLMEDGVLIAPAPYAAPAAYYFPAVGRMAAVEVVKGARAVAYGPRTIGGAVNFRSTPIPVAGFAGSASGQYGSRGYYQGHGWVGGETDNVGALLETFQQGSDGFKTIDGFPNADTGFDRQDYRGRFAVHSSPDAPTDARLELVYGRSELDANETYLGLVDTDFAADPYRRYAASQRDRFTGEHDQYRITGSLRLIDDTKIAATLYRNDFARSWSKLQDIDFDGDGRFEAIQPVFDDPNANPEALAILRGADSAAGALRVRNNNRVYRSQGLQVSLEKPFDTGSLRHNLTVSARIHEDEEDRLQNEDFYSQTAGDLVFVRQTALGAQANREAKADAIAFYFEDRIEFGRLTLTPGIRYEGITLTRLDYDRDDPERLAGPTRTRKTNIDEWLPALGATYDLGNVRLIAGVSRGFSPPGPGNPDARAEKSWNYEAGARFQNNLVSASAIAFYSDYSNLLGNCTQSVGCSVGDIGDQFNGGAVTAKGVELSASATPTIGEAISFPISVAYTFTDAQFDSNFESEFFGSVSAGDALPYLARHQLYAETGVVYGPVSMTLGANYVSKVRTEAGSGPIPVAERVDDRIIFDLAGRFAVTDEVSLFARIDNLLDETYAVARQPTGLRPGAPRRFVGGASLRF</sequence>
<dbReference type="EMBL" id="CP011770">
    <property type="protein sequence ID" value="AKM10939.1"/>
    <property type="molecule type" value="Genomic_DNA"/>
</dbReference>
<dbReference type="Pfam" id="PF00593">
    <property type="entry name" value="TonB_dep_Rec_b-barrel"/>
    <property type="match status" value="1"/>
</dbReference>
<evidence type="ECO:0000256" key="3">
    <source>
        <dbReference type="ARBA" id="ARBA00022452"/>
    </source>
</evidence>
<name>A0A0G3XK18_9SPHN</name>
<evidence type="ECO:0000256" key="9">
    <source>
        <dbReference type="RuleBase" id="RU003357"/>
    </source>
</evidence>
<dbReference type="InterPro" id="IPR036942">
    <property type="entry name" value="Beta-barrel_TonB_sf"/>
</dbReference>
<dbReference type="CDD" id="cd01347">
    <property type="entry name" value="ligand_gated_channel"/>
    <property type="match status" value="1"/>
</dbReference>
<gene>
    <name evidence="13" type="ORF">AB433_14735</name>
</gene>
<feature type="domain" description="TonB-dependent receptor-like beta-barrel" evidence="11">
    <location>
        <begin position="274"/>
        <end position="714"/>
    </location>
</feature>
<dbReference type="PROSITE" id="PS52016">
    <property type="entry name" value="TONB_DEPENDENT_REC_3"/>
    <property type="match status" value="1"/>
</dbReference>
<dbReference type="PATRIC" id="fig|1348774.3.peg.3099"/>
<keyword evidence="4 8" id="KW-0812">Transmembrane</keyword>
<evidence type="ECO:0000259" key="12">
    <source>
        <dbReference type="Pfam" id="PF07715"/>
    </source>
</evidence>
<evidence type="ECO:0000313" key="14">
    <source>
        <dbReference type="Proteomes" id="UP000035287"/>
    </source>
</evidence>
<keyword evidence="2 8" id="KW-0813">Transport</keyword>
<feature type="domain" description="TonB-dependent receptor plug" evidence="12">
    <location>
        <begin position="52"/>
        <end position="160"/>
    </location>
</feature>
<dbReference type="Gene3D" id="2.170.130.10">
    <property type="entry name" value="TonB-dependent receptor, plug domain"/>
    <property type="match status" value="1"/>
</dbReference>
<evidence type="ECO:0000256" key="6">
    <source>
        <dbReference type="ARBA" id="ARBA00023136"/>
    </source>
</evidence>
<dbReference type="OrthoDB" id="9796221at2"/>
<dbReference type="Pfam" id="PF07715">
    <property type="entry name" value="Plug"/>
    <property type="match status" value="1"/>
</dbReference>
<accession>A0A0G3XK18</accession>
<keyword evidence="3 8" id="KW-1134">Transmembrane beta strand</keyword>
<dbReference type="PANTHER" id="PTHR30442">
    <property type="entry name" value="IRON III DICITRATE TRANSPORT PROTEIN FECA"/>
    <property type="match status" value="1"/>
</dbReference>
<dbReference type="GO" id="GO:0033214">
    <property type="term" value="P:siderophore-iron import into cell"/>
    <property type="evidence" value="ECO:0007669"/>
    <property type="project" value="TreeGrafter"/>
</dbReference>
<dbReference type="Gene3D" id="2.40.170.20">
    <property type="entry name" value="TonB-dependent receptor, beta-barrel domain"/>
    <property type="match status" value="1"/>
</dbReference>
<keyword evidence="5 9" id="KW-0798">TonB box</keyword>
<keyword evidence="6 8" id="KW-0472">Membrane</keyword>
<evidence type="ECO:0000256" key="2">
    <source>
        <dbReference type="ARBA" id="ARBA00022448"/>
    </source>
</evidence>
<feature type="signal peptide" evidence="10">
    <location>
        <begin position="1"/>
        <end position="19"/>
    </location>
</feature>
<dbReference type="KEGG" id="cna:AB433_14735"/>
<keyword evidence="10" id="KW-0732">Signal</keyword>
<dbReference type="PANTHER" id="PTHR30442:SF0">
    <property type="entry name" value="FE(3+) DICITRATE TRANSPORT PROTEIN FECA"/>
    <property type="match status" value="1"/>
</dbReference>
<dbReference type="Proteomes" id="UP000035287">
    <property type="component" value="Chromosome"/>
</dbReference>
<evidence type="ECO:0000256" key="1">
    <source>
        <dbReference type="ARBA" id="ARBA00004571"/>
    </source>
</evidence>
<evidence type="ECO:0000256" key="8">
    <source>
        <dbReference type="PROSITE-ProRule" id="PRU01360"/>
    </source>
</evidence>
<dbReference type="InterPro" id="IPR012910">
    <property type="entry name" value="Plug_dom"/>
</dbReference>
<dbReference type="InterPro" id="IPR037066">
    <property type="entry name" value="Plug_dom_sf"/>
</dbReference>
<reference evidence="13 14" key="1">
    <citation type="submission" date="2015-06" db="EMBL/GenBank/DDBJ databases">
        <authorList>
            <person name="Zeng Y."/>
            <person name="Huang Y."/>
        </authorList>
    </citation>
    <scope>NUCLEOTIDE SEQUENCE [LARGE SCALE GENOMIC DNA]</scope>
    <source>
        <strain evidence="13 14">PQ-2</strain>
    </source>
</reference>
<dbReference type="SUPFAM" id="SSF56935">
    <property type="entry name" value="Porins"/>
    <property type="match status" value="1"/>
</dbReference>
<proteinExistence type="inferred from homology"/>
<evidence type="ECO:0000313" key="13">
    <source>
        <dbReference type="EMBL" id="AKM10939.1"/>
    </source>
</evidence>